<dbReference type="Proteomes" id="UP000054771">
    <property type="component" value="Unassembled WGS sequence"/>
</dbReference>
<dbReference type="OrthoDB" id="2103397at2759"/>
<organism evidence="2 3">
    <name type="scientific">Aspergillus calidoustus</name>
    <dbReference type="NCBI Taxonomy" id="454130"/>
    <lineage>
        <taxon>Eukaryota</taxon>
        <taxon>Fungi</taxon>
        <taxon>Dikarya</taxon>
        <taxon>Ascomycota</taxon>
        <taxon>Pezizomycotina</taxon>
        <taxon>Eurotiomycetes</taxon>
        <taxon>Eurotiomycetidae</taxon>
        <taxon>Eurotiales</taxon>
        <taxon>Aspergillaceae</taxon>
        <taxon>Aspergillus</taxon>
        <taxon>Aspergillus subgen. Nidulantes</taxon>
    </lineage>
</organism>
<proteinExistence type="predicted"/>
<feature type="region of interest" description="Disordered" evidence="1">
    <location>
        <begin position="471"/>
        <end position="490"/>
    </location>
</feature>
<feature type="region of interest" description="Disordered" evidence="1">
    <location>
        <begin position="348"/>
        <end position="374"/>
    </location>
</feature>
<evidence type="ECO:0000256" key="1">
    <source>
        <dbReference type="SAM" id="MobiDB-lite"/>
    </source>
</evidence>
<dbReference type="AlphaFoldDB" id="A0A0U5GKM4"/>
<dbReference type="EMBL" id="CDMC01000018">
    <property type="protein sequence ID" value="CEL10463.1"/>
    <property type="molecule type" value="Genomic_DNA"/>
</dbReference>
<sequence>MNPVSTLNVDSLFLKVCDITTSNEPIRSIWRYTHEPERFAFTASLLQVYATGVTLTGDVSDLPARVQINAILVMSLAFAKKKVLNRANARQFSAAEDSLRTLFWGHDQGISLGEPFWSNCRIRHAAIHYVLWYGDPGELETNLVVIRVDEPLHVAGHTVDCLCGLAAASMVHHNRNTQPALADTYGIVTDGLRWLFFFIGKEDKYSSLSLDWLQGEVQQHAIVGLIGKILDRAVTVKMTCEQAEQNRLPWTPEWSTMASTWEAPWRGCLSEWDGGEGADDDWLDHSIHGECQDEDDLNPQPSSYLQRTDNTTKMQWFTKLEADYKEFIQRLEAGGRVSDFKAKMTQAFNRARGESKKEAEQKKPTGKSKGFSGFGKTAKPIESVAVGDIKVTDVTSTFKLSRESRAHGPPTYWNLSPPEVRNISPHLRKTLDNIRLAYGEANQNEAVIRLNIDAILLDVMATIKQLELGQYGDEKSPGKRTSRDSTASGKSIKLALETPIQYVFNSNNGKKNYRGRMDYTLWYGPHEQAEAYMAVVEAKSPGQVKPGTFQAMSYMALIQDARRVAGREETPIYGVSSDGGDWEFVRMDARGNVGYPPPYGRNILDPTG</sequence>
<protein>
    <submittedName>
        <fullName evidence="2">Uncharacterized protein</fullName>
    </submittedName>
</protein>
<name>A0A0U5GKM4_ASPCI</name>
<feature type="compositionally biased region" description="Basic and acidic residues" evidence="1">
    <location>
        <begin position="472"/>
        <end position="483"/>
    </location>
</feature>
<keyword evidence="3" id="KW-1185">Reference proteome</keyword>
<dbReference type="STRING" id="454130.A0A0U5GKM4"/>
<evidence type="ECO:0000313" key="2">
    <source>
        <dbReference type="EMBL" id="CEL10463.1"/>
    </source>
</evidence>
<gene>
    <name evidence="2" type="ORF">ASPCAL13582</name>
</gene>
<reference evidence="3" key="1">
    <citation type="journal article" date="2016" name="Genome Announc.">
        <title>Draft genome sequences of fungus Aspergillus calidoustus.</title>
        <authorList>
            <person name="Horn F."/>
            <person name="Linde J."/>
            <person name="Mattern D.J."/>
            <person name="Walther G."/>
            <person name="Guthke R."/>
            <person name="Scherlach K."/>
            <person name="Martin K."/>
            <person name="Brakhage A.A."/>
            <person name="Petzke L."/>
            <person name="Valiante V."/>
        </authorList>
    </citation>
    <scope>NUCLEOTIDE SEQUENCE [LARGE SCALE GENOMIC DNA]</scope>
    <source>
        <strain evidence="3">SF006504</strain>
    </source>
</reference>
<feature type="compositionally biased region" description="Basic and acidic residues" evidence="1">
    <location>
        <begin position="351"/>
        <end position="363"/>
    </location>
</feature>
<evidence type="ECO:0000313" key="3">
    <source>
        <dbReference type="Proteomes" id="UP000054771"/>
    </source>
</evidence>
<accession>A0A0U5GKM4</accession>